<dbReference type="AlphaFoldDB" id="A0A9X8UK21"/>
<dbReference type="Proteomes" id="UP000294682">
    <property type="component" value="Unassembled WGS sequence"/>
</dbReference>
<keyword evidence="1" id="KW-0812">Transmembrane</keyword>
<protein>
    <submittedName>
        <fullName evidence="2">Uncharacterized protein</fullName>
    </submittedName>
</protein>
<evidence type="ECO:0000256" key="1">
    <source>
        <dbReference type="SAM" id="Phobius"/>
    </source>
</evidence>
<reference evidence="2 3" key="1">
    <citation type="submission" date="2019-03" db="EMBL/GenBank/DDBJ databases">
        <title>Genomic Encyclopedia of Type Strains, Phase IV (KMG-IV): sequencing the most valuable type-strain genomes for metagenomic binning, comparative biology and taxonomic classification.</title>
        <authorList>
            <person name="Goeker M."/>
        </authorList>
    </citation>
    <scope>NUCLEOTIDE SEQUENCE [LARGE SCALE GENOMIC DNA]</scope>
    <source>
        <strain evidence="2 3">DSM 100433</strain>
    </source>
</reference>
<organism evidence="2 3">
    <name type="scientific">Harryflintia acetispora</name>
    <dbReference type="NCBI Taxonomy" id="1849041"/>
    <lineage>
        <taxon>Bacteria</taxon>
        <taxon>Bacillati</taxon>
        <taxon>Bacillota</taxon>
        <taxon>Clostridia</taxon>
        <taxon>Eubacteriales</taxon>
        <taxon>Oscillospiraceae</taxon>
        <taxon>Harryflintia</taxon>
    </lineage>
</organism>
<keyword evidence="3" id="KW-1185">Reference proteome</keyword>
<accession>A0A9X8UK21</accession>
<name>A0A9X8UK21_9FIRM</name>
<gene>
    <name evidence="2" type="ORF">EDD78_105177</name>
</gene>
<evidence type="ECO:0000313" key="3">
    <source>
        <dbReference type="Proteomes" id="UP000294682"/>
    </source>
</evidence>
<keyword evidence="1" id="KW-1133">Transmembrane helix</keyword>
<feature type="transmembrane region" description="Helical" evidence="1">
    <location>
        <begin position="20"/>
        <end position="41"/>
    </location>
</feature>
<comment type="caution">
    <text evidence="2">The sequence shown here is derived from an EMBL/GenBank/DDBJ whole genome shotgun (WGS) entry which is preliminary data.</text>
</comment>
<dbReference type="RefSeq" id="WP_132084514.1">
    <property type="nucleotide sequence ID" value="NZ_SLUK01000005.1"/>
</dbReference>
<proteinExistence type="predicted"/>
<keyword evidence="1" id="KW-0472">Membrane</keyword>
<sequence>MSRDLRTYRGYGNRRYSRKVMFFISLAISLCVAGIVVGVIIHDWMGQAKAFSPDGYETAAQVGMLTDTKAGDLWDLDSFSYRLNEKPVVSSKEGTANLRIENPPENQQLMRVTLTLADGTQLYRSGLIKPYHYVEHAALSFVPELGSHEATALIEACDSVSGQTLDTVEKSLTLTVL</sequence>
<dbReference type="EMBL" id="SLUK01000005">
    <property type="protein sequence ID" value="TCL43544.1"/>
    <property type="molecule type" value="Genomic_DNA"/>
</dbReference>
<evidence type="ECO:0000313" key="2">
    <source>
        <dbReference type="EMBL" id="TCL43544.1"/>
    </source>
</evidence>